<evidence type="ECO:0000313" key="2">
    <source>
        <dbReference type="Proteomes" id="UP000318055"/>
    </source>
</evidence>
<dbReference type="Gene3D" id="3.30.2010.20">
    <property type="match status" value="1"/>
</dbReference>
<accession>A0A518RIH5</accession>
<protein>
    <submittedName>
        <fullName evidence="1">Neutral zinc metallopeptidase</fullName>
    </submittedName>
</protein>
<organism evidence="1 2">
    <name type="scientific">Sphingomonas suaedae</name>
    <dbReference type="NCBI Taxonomy" id="2599297"/>
    <lineage>
        <taxon>Bacteria</taxon>
        <taxon>Pseudomonadati</taxon>
        <taxon>Pseudomonadota</taxon>
        <taxon>Alphaproteobacteria</taxon>
        <taxon>Sphingomonadales</taxon>
        <taxon>Sphingomonadaceae</taxon>
        <taxon>Sphingomonas</taxon>
    </lineage>
</organism>
<dbReference type="SUPFAM" id="SSF55486">
    <property type="entry name" value="Metalloproteases ('zincins'), catalytic domain"/>
    <property type="match status" value="1"/>
</dbReference>
<keyword evidence="2" id="KW-1185">Reference proteome</keyword>
<proteinExistence type="predicted"/>
<name>A0A518RIH5_9SPHN</name>
<dbReference type="CDD" id="cd12952">
    <property type="entry name" value="MMP_ACEL2062"/>
    <property type="match status" value="1"/>
</dbReference>
<gene>
    <name evidence="1" type="ORF">FPZ54_15290</name>
</gene>
<sequence length="136" mass="14933">MTEKTETFAPSAEQMEALARAALARIPEPFAGHLPDIVLIVEDFADETILREMGMEDPFELTGLYSGRPVGEKEGFAIGEIPQPDTIHLYRVPLLAEWVETGVSLEALVTHVVVHEVGHHFGLSDDDMHALEDSVA</sequence>
<dbReference type="Proteomes" id="UP000318055">
    <property type="component" value="Chromosome"/>
</dbReference>
<reference evidence="1 2" key="1">
    <citation type="submission" date="2019-07" db="EMBL/GenBank/DDBJ databases">
        <title>Sphingomonas alkalisoli sp. nov., isolated from rhizosphere soil of Suaedae salsa.</title>
        <authorList>
            <person name="Zhang H."/>
            <person name="Xu L."/>
            <person name="Zhang J.-X."/>
            <person name="Sun J.-Q."/>
        </authorList>
    </citation>
    <scope>NUCLEOTIDE SEQUENCE [LARGE SCALE GENOMIC DNA]</scope>
    <source>
        <strain evidence="1 2">XS-10</strain>
    </source>
</reference>
<dbReference type="KEGG" id="ssua:FPZ54_15290"/>
<dbReference type="OrthoDB" id="9806895at2"/>
<dbReference type="Pfam" id="PF06262">
    <property type="entry name" value="Zincin_1"/>
    <property type="match status" value="1"/>
</dbReference>
<evidence type="ECO:0000313" key="1">
    <source>
        <dbReference type="EMBL" id="QDX27234.1"/>
    </source>
</evidence>
<dbReference type="InterPro" id="IPR010428">
    <property type="entry name" value="Zincin_1"/>
</dbReference>
<dbReference type="RefSeq" id="WP_145848608.1">
    <property type="nucleotide sequence ID" value="NZ_CP042239.1"/>
</dbReference>
<dbReference type="EMBL" id="CP042239">
    <property type="protein sequence ID" value="QDX27234.1"/>
    <property type="molecule type" value="Genomic_DNA"/>
</dbReference>
<dbReference type="InterPro" id="IPR038555">
    <property type="entry name" value="Zincin_1_sf"/>
</dbReference>
<dbReference type="AlphaFoldDB" id="A0A518RIH5"/>